<dbReference type="AlphaFoldDB" id="A0A4S8PHP0"/>
<feature type="compositionally biased region" description="Acidic residues" evidence="1">
    <location>
        <begin position="513"/>
        <end position="533"/>
    </location>
</feature>
<protein>
    <submittedName>
        <fullName evidence="2">Uncharacterized protein</fullName>
    </submittedName>
</protein>
<dbReference type="RefSeq" id="WP_136528986.1">
    <property type="nucleotide sequence ID" value="NZ_STGX01000004.1"/>
</dbReference>
<feature type="compositionally biased region" description="Low complexity" evidence="1">
    <location>
        <begin position="14"/>
        <end position="35"/>
    </location>
</feature>
<gene>
    <name evidence="2" type="ORF">E9998_06965</name>
</gene>
<name>A0A4S8PHP0_9ACTN</name>
<feature type="compositionally biased region" description="Low complexity" evidence="1">
    <location>
        <begin position="449"/>
        <end position="491"/>
    </location>
</feature>
<keyword evidence="3" id="KW-1185">Reference proteome</keyword>
<dbReference type="Proteomes" id="UP000305792">
    <property type="component" value="Unassembled WGS sequence"/>
</dbReference>
<feature type="compositionally biased region" description="Basic and acidic residues" evidence="1">
    <location>
        <begin position="335"/>
        <end position="368"/>
    </location>
</feature>
<feature type="compositionally biased region" description="Gly residues" evidence="1">
    <location>
        <begin position="492"/>
        <end position="502"/>
    </location>
</feature>
<feature type="region of interest" description="Disordered" evidence="1">
    <location>
        <begin position="328"/>
        <end position="533"/>
    </location>
</feature>
<proteinExistence type="predicted"/>
<evidence type="ECO:0000256" key="1">
    <source>
        <dbReference type="SAM" id="MobiDB-lite"/>
    </source>
</evidence>
<dbReference type="EMBL" id="STGX01000004">
    <property type="protein sequence ID" value="THV30113.1"/>
    <property type="molecule type" value="Genomic_DNA"/>
</dbReference>
<dbReference type="OrthoDB" id="5183843at2"/>
<feature type="compositionally biased region" description="Acidic residues" evidence="1">
    <location>
        <begin position="409"/>
        <end position="423"/>
    </location>
</feature>
<sequence length="533" mass="55528">MSDNSYESYQGLDAAAPASSAPAFGDVAPAAAGATAPPPPPADALSTQPAEVPTDTIVTLPDCPPAPRPGCSNAACENPTEHPGEAGWQRLVSAVPVERQLYRLRPKEAGMSFPTEADFRTAVAAVRPEYADAHSIERLRNAWTDSVAGRLADWSERIKSNLTDLSEGWAGADFESFEAACTQTRELVEDVIDDIDATVGSLQSTEDSLYSIQGGDSGEIPYPAPQFWIDGDWHSWVSVHVRPAWWHGDCIEYTCRDAEHVLALGGAEPELATEIIDYIDERILHFVDYYSSPVNIEREGLDPKGITVDEAKDLAVADAMEHYGPAVASSWTSYDSRHSEINEDIEQRSADTDDEDRSVRTVRSDKDYPAAADPAYMDLEPPAMDPPAGTAPPQASEDPSLEPPAGEVPEAEPDAPAEEDDEPSGGLASGGPGGAAGGGPGFAGGGGTATLPTASGTTGTTSSSAFGAAATGAAATGAAAAAGSRGSSSAMMGGGAGGGHGMPGNDTEREADVDLVEDENMWGFINEDDDPYA</sequence>
<evidence type="ECO:0000313" key="3">
    <source>
        <dbReference type="Proteomes" id="UP000305792"/>
    </source>
</evidence>
<organism evidence="2 3">
    <name type="scientific">Glycomyces paridis</name>
    <dbReference type="NCBI Taxonomy" id="2126555"/>
    <lineage>
        <taxon>Bacteria</taxon>
        <taxon>Bacillati</taxon>
        <taxon>Actinomycetota</taxon>
        <taxon>Actinomycetes</taxon>
        <taxon>Glycomycetales</taxon>
        <taxon>Glycomycetaceae</taxon>
        <taxon>Glycomyces</taxon>
    </lineage>
</organism>
<feature type="compositionally biased region" description="Gly residues" evidence="1">
    <location>
        <begin position="427"/>
        <end position="448"/>
    </location>
</feature>
<evidence type="ECO:0000313" key="2">
    <source>
        <dbReference type="EMBL" id="THV30113.1"/>
    </source>
</evidence>
<reference evidence="2 3" key="1">
    <citation type="journal article" date="2018" name="Int. J. Syst. Evol. Microbiol.">
        <title>Glycomyces paridis sp. nov., isolated from the medicinal plant Paris polyphylla.</title>
        <authorList>
            <person name="Fang X.M."/>
            <person name="Bai J.L."/>
            <person name="Su J."/>
            <person name="Zhao L.L."/>
            <person name="Liu H.Y."/>
            <person name="Ma B.P."/>
            <person name="Zhang Y.Q."/>
            <person name="Yu L.Y."/>
        </authorList>
    </citation>
    <scope>NUCLEOTIDE SEQUENCE [LARGE SCALE GENOMIC DNA]</scope>
    <source>
        <strain evidence="2 3">CPCC 204357</strain>
    </source>
</reference>
<accession>A0A4S8PHP0</accession>
<comment type="caution">
    <text evidence="2">The sequence shown here is derived from an EMBL/GenBank/DDBJ whole genome shotgun (WGS) entry which is preliminary data.</text>
</comment>
<feature type="region of interest" description="Disordered" evidence="1">
    <location>
        <begin position="1"/>
        <end position="48"/>
    </location>
</feature>